<name>A0A375FSL8_9BURK</name>
<evidence type="ECO:0000313" key="3">
    <source>
        <dbReference type="EMBL" id="SPC19346.1"/>
    </source>
</evidence>
<gene>
    <name evidence="3" type="ORF">CO2235_MP130081</name>
    <name evidence="2" type="ORF">CO2235_U900013</name>
</gene>
<comment type="caution">
    <text evidence="2">The sequence shown here is derived from an EMBL/GenBank/DDBJ whole genome shotgun (WGS) entry which is preliminary data.</text>
</comment>
<dbReference type="AlphaFoldDB" id="A0A375FSL8"/>
<dbReference type="EMBL" id="OGUS01000099">
    <property type="protein sequence ID" value="SPC10471.1"/>
    <property type="molecule type" value="Genomic_DNA"/>
</dbReference>
<dbReference type="Proteomes" id="UP000256862">
    <property type="component" value="Plasmid CO2235_mp"/>
</dbReference>
<feature type="transmembrane region" description="Helical" evidence="1">
    <location>
        <begin position="6"/>
        <end position="24"/>
    </location>
</feature>
<dbReference type="EMBL" id="OGUS01000136">
    <property type="protein sequence ID" value="SPC19346.1"/>
    <property type="molecule type" value="Genomic_DNA"/>
</dbReference>
<evidence type="ECO:0000313" key="2">
    <source>
        <dbReference type="EMBL" id="SPC10471.1"/>
    </source>
</evidence>
<reference evidence="4" key="2">
    <citation type="submission" date="2018-01" db="EMBL/GenBank/DDBJ databases">
        <authorList>
            <person name="Gaut B.S."/>
            <person name="Morton B.R."/>
            <person name="Clegg M.T."/>
            <person name="Duvall M.R."/>
        </authorList>
    </citation>
    <scope>NUCLEOTIDE SEQUENCE [LARGE SCALE GENOMIC DNA]</scope>
</reference>
<sequence>MDLLDWITAVATVVLVYAALRHPLYPPGWDRRDDDRS</sequence>
<organism evidence="2 4">
    <name type="scientific">Cupriavidus oxalaticus</name>
    <dbReference type="NCBI Taxonomy" id="96344"/>
    <lineage>
        <taxon>Bacteria</taxon>
        <taxon>Pseudomonadati</taxon>
        <taxon>Pseudomonadota</taxon>
        <taxon>Betaproteobacteria</taxon>
        <taxon>Burkholderiales</taxon>
        <taxon>Burkholderiaceae</taxon>
        <taxon>Cupriavidus</taxon>
    </lineage>
</organism>
<evidence type="ECO:0000256" key="1">
    <source>
        <dbReference type="SAM" id="Phobius"/>
    </source>
</evidence>
<protein>
    <submittedName>
        <fullName evidence="2">Uncharacterized protein</fullName>
    </submittedName>
</protein>
<keyword evidence="1" id="KW-1133">Transmembrane helix</keyword>
<keyword evidence="1" id="KW-0812">Transmembrane</keyword>
<evidence type="ECO:0000313" key="4">
    <source>
        <dbReference type="Proteomes" id="UP000256862"/>
    </source>
</evidence>
<keyword evidence="1" id="KW-0472">Membrane</keyword>
<reference evidence="2" key="1">
    <citation type="submission" date="2018-01" db="EMBL/GenBank/DDBJ databases">
        <authorList>
            <person name="Clerissi C."/>
        </authorList>
    </citation>
    <scope>NUCLEOTIDE SEQUENCE</scope>
    <source>
        <strain evidence="2">Cupriavidus oxalaticus LMG 2235</strain>
    </source>
</reference>
<accession>A0A375FSL8</accession>
<proteinExistence type="predicted"/>